<evidence type="ECO:0000313" key="3">
    <source>
        <dbReference type="Proteomes" id="UP000075714"/>
    </source>
</evidence>
<organism evidence="2 3">
    <name type="scientific">Gonium pectorale</name>
    <name type="common">Green alga</name>
    <dbReference type="NCBI Taxonomy" id="33097"/>
    <lineage>
        <taxon>Eukaryota</taxon>
        <taxon>Viridiplantae</taxon>
        <taxon>Chlorophyta</taxon>
        <taxon>core chlorophytes</taxon>
        <taxon>Chlorophyceae</taxon>
        <taxon>CS clade</taxon>
        <taxon>Chlamydomonadales</taxon>
        <taxon>Volvocaceae</taxon>
        <taxon>Gonium</taxon>
    </lineage>
</organism>
<keyword evidence="3" id="KW-1185">Reference proteome</keyword>
<feature type="region of interest" description="Disordered" evidence="1">
    <location>
        <begin position="39"/>
        <end position="78"/>
    </location>
</feature>
<dbReference type="AlphaFoldDB" id="A0A150FXV8"/>
<reference evidence="3" key="1">
    <citation type="journal article" date="2016" name="Nat. Commun.">
        <title>The Gonium pectorale genome demonstrates co-option of cell cycle regulation during the evolution of multicellularity.</title>
        <authorList>
            <person name="Hanschen E.R."/>
            <person name="Marriage T.N."/>
            <person name="Ferris P.J."/>
            <person name="Hamaji T."/>
            <person name="Toyoda A."/>
            <person name="Fujiyama A."/>
            <person name="Neme R."/>
            <person name="Noguchi H."/>
            <person name="Minakuchi Y."/>
            <person name="Suzuki M."/>
            <person name="Kawai-Toyooka H."/>
            <person name="Smith D.R."/>
            <person name="Sparks H."/>
            <person name="Anderson J."/>
            <person name="Bakaric R."/>
            <person name="Luria V."/>
            <person name="Karger A."/>
            <person name="Kirschner M.W."/>
            <person name="Durand P.M."/>
            <person name="Michod R.E."/>
            <person name="Nozaki H."/>
            <person name="Olson B.J."/>
        </authorList>
    </citation>
    <scope>NUCLEOTIDE SEQUENCE [LARGE SCALE GENOMIC DNA]</scope>
    <source>
        <strain evidence="3">NIES-2863</strain>
    </source>
</reference>
<feature type="region of interest" description="Disordered" evidence="1">
    <location>
        <begin position="354"/>
        <end position="463"/>
    </location>
</feature>
<dbReference type="Proteomes" id="UP000075714">
    <property type="component" value="Unassembled WGS sequence"/>
</dbReference>
<proteinExistence type="predicted"/>
<protein>
    <submittedName>
        <fullName evidence="2">Uncharacterized protein</fullName>
    </submittedName>
</protein>
<evidence type="ECO:0000256" key="1">
    <source>
        <dbReference type="SAM" id="MobiDB-lite"/>
    </source>
</evidence>
<accession>A0A150FXV8</accession>
<comment type="caution">
    <text evidence="2">The sequence shown here is derived from an EMBL/GenBank/DDBJ whole genome shotgun (WGS) entry which is preliminary data.</text>
</comment>
<feature type="compositionally biased region" description="Gly residues" evidence="1">
    <location>
        <begin position="287"/>
        <end position="297"/>
    </location>
</feature>
<feature type="region of interest" description="Disordered" evidence="1">
    <location>
        <begin position="271"/>
        <end position="297"/>
    </location>
</feature>
<feature type="compositionally biased region" description="Basic and acidic residues" evidence="1">
    <location>
        <begin position="430"/>
        <end position="447"/>
    </location>
</feature>
<name>A0A150FXV8_GONPE</name>
<sequence>MSNKSFTIEPKEAPAAADGTAIAGASLSPHLQKLAAVKTGHGAANANTGMSKAGTPPQHRVARTGGDNSAGPRKNLMKDYGAGDTTDEADWLIGTPGPIPDTRRVRRYTLKLMVSLVISTIICKADLLGDKDAACTKIIMWLFTNQLINTCLKLAFLRSLRDQWLGTMVCPSTTMTGGWSYPIYFKPKSRLGLSCSRPDCSCLNNINRANIVEFILHHSGCDSSIIDELNIPMPQLTRWPRKSLCFLVTDASRMDSMIAAANVDPNIGGASGSGAGGSGATSSGVASSGGGGSMGGAGNSGGTPVSIASLTAATSAMVSISLDDNNKMAGSPTIDCWYGEPLAFPFRDAGAAQLEDDGMDEDGGGEYEGDDVWPEGDEDVGGDGWPEGDEEEYAEEAQVGYEEECDDGWGEGHEDEGADAWLEGVGEEGADVRQEGVGEEGADVRQEGDEDVGADGSPEGDEKVYYVEAQEE</sequence>
<feature type="compositionally biased region" description="Acidic residues" evidence="1">
    <location>
        <begin position="354"/>
        <end position="418"/>
    </location>
</feature>
<gene>
    <name evidence="2" type="ORF">GPECTOR_146g1</name>
</gene>
<dbReference type="EMBL" id="LSYV01000146">
    <property type="protein sequence ID" value="KXZ42436.1"/>
    <property type="molecule type" value="Genomic_DNA"/>
</dbReference>
<evidence type="ECO:0000313" key="2">
    <source>
        <dbReference type="EMBL" id="KXZ42436.1"/>
    </source>
</evidence>